<dbReference type="Proteomes" id="UP001431221">
    <property type="component" value="Unassembled WGS sequence"/>
</dbReference>
<dbReference type="Gene3D" id="2.40.128.150">
    <property type="entry name" value="Cysteine proteinases"/>
    <property type="match status" value="1"/>
</dbReference>
<gene>
    <name evidence="3" type="ORF">M0H32_21150</name>
</gene>
<reference evidence="3" key="1">
    <citation type="submission" date="2022-04" db="EMBL/GenBank/DDBJ databases">
        <title>Roseibium sp. CAU 1639 isolated from mud.</title>
        <authorList>
            <person name="Kim W."/>
        </authorList>
    </citation>
    <scope>NUCLEOTIDE SEQUENCE</scope>
    <source>
        <strain evidence="3">CAU 1639</strain>
    </source>
</reference>
<dbReference type="InterPro" id="IPR001447">
    <property type="entry name" value="Arylamine_N-AcTrfase"/>
</dbReference>
<dbReference type="Gene3D" id="3.30.2140.10">
    <property type="entry name" value="Arylamine N-acetyltransferase"/>
    <property type="match status" value="1"/>
</dbReference>
<dbReference type="EMBL" id="JALNMJ010000017">
    <property type="protein sequence ID" value="MCK7614683.1"/>
    <property type="molecule type" value="Genomic_DNA"/>
</dbReference>
<comment type="similarity">
    <text evidence="1 2">Belongs to the arylamine N-acetyltransferase family.</text>
</comment>
<dbReference type="InterPro" id="IPR038765">
    <property type="entry name" value="Papain-like_cys_pep_sf"/>
</dbReference>
<dbReference type="PRINTS" id="PR01543">
    <property type="entry name" value="ANATRNSFRASE"/>
</dbReference>
<evidence type="ECO:0000256" key="2">
    <source>
        <dbReference type="RuleBase" id="RU003452"/>
    </source>
</evidence>
<evidence type="ECO:0000313" key="4">
    <source>
        <dbReference type="Proteomes" id="UP001431221"/>
    </source>
</evidence>
<dbReference type="SUPFAM" id="SSF54001">
    <property type="entry name" value="Cysteine proteinases"/>
    <property type="match status" value="1"/>
</dbReference>
<evidence type="ECO:0000256" key="1">
    <source>
        <dbReference type="ARBA" id="ARBA00006547"/>
    </source>
</evidence>
<dbReference type="PANTHER" id="PTHR11786:SF0">
    <property type="entry name" value="ARYLAMINE N-ACETYLTRANSFERASE 4-RELATED"/>
    <property type="match status" value="1"/>
</dbReference>
<dbReference type="Pfam" id="PF00797">
    <property type="entry name" value="Acetyltransf_2"/>
    <property type="match status" value="1"/>
</dbReference>
<comment type="caution">
    <text evidence="3">The sequence shown here is derived from an EMBL/GenBank/DDBJ whole genome shotgun (WGS) entry which is preliminary data.</text>
</comment>
<dbReference type="PANTHER" id="PTHR11786">
    <property type="entry name" value="N-HYDROXYARYLAMINE O-ACETYLTRANSFERASE"/>
    <property type="match status" value="1"/>
</dbReference>
<protein>
    <submittedName>
        <fullName evidence="3">Arylamine N-acetyltransferase</fullName>
    </submittedName>
</protein>
<evidence type="ECO:0000313" key="3">
    <source>
        <dbReference type="EMBL" id="MCK7614683.1"/>
    </source>
</evidence>
<proteinExistence type="inferred from homology"/>
<organism evidence="3 4">
    <name type="scientific">Roseibium sediminicola</name>
    <dbReference type="NCBI Taxonomy" id="2933272"/>
    <lineage>
        <taxon>Bacteria</taxon>
        <taxon>Pseudomonadati</taxon>
        <taxon>Pseudomonadota</taxon>
        <taxon>Alphaproteobacteria</taxon>
        <taxon>Hyphomicrobiales</taxon>
        <taxon>Stappiaceae</taxon>
        <taxon>Roseibium</taxon>
    </lineage>
</organism>
<name>A0ABT0H0T8_9HYPH</name>
<keyword evidence="4" id="KW-1185">Reference proteome</keyword>
<accession>A0ABT0H0T8</accession>
<dbReference type="RefSeq" id="WP_248157398.1">
    <property type="nucleotide sequence ID" value="NZ_JALNMJ010000017.1"/>
</dbReference>
<sequence length="293" mass="32494">MLGKPVGRTYIKHKSPFPDPPMPFDLSAYLTRVGLETCTPDLAGLKALQAAQISAIPFENVLPFLGRVPELDADSLWQKLVVERCGGYCFELNSLLGEALVALGFSPRKVLARVRQGAAEGGARSHLAFVVTLEGTEWLVDAGFGGQAPAEPVRISDEPQPIRDQSYRIRFEQTSGEHVLERLTEDGWFPLYGFDRAEVRPADIEGANFLCAASPKMPFAGSLKFYRLTDEGFFSFLDSRARYVGGGENREWQIQEADELTRFLRQDLGLRYGDEVIRDLAGRLKELAGTYSA</sequence>